<gene>
    <name evidence="1" type="ORF">GCM10011617_27250</name>
</gene>
<reference evidence="1" key="2">
    <citation type="submission" date="2020-09" db="EMBL/GenBank/DDBJ databases">
        <authorList>
            <person name="Sun Q."/>
            <person name="Kim S."/>
        </authorList>
    </citation>
    <scope>NUCLEOTIDE SEQUENCE</scope>
    <source>
        <strain evidence="1">KCTC 32422</strain>
    </source>
</reference>
<organism evidence="1 2">
    <name type="scientific">Novosphingobium arvoryzae</name>
    <dbReference type="NCBI Taxonomy" id="1256514"/>
    <lineage>
        <taxon>Bacteria</taxon>
        <taxon>Pseudomonadati</taxon>
        <taxon>Pseudomonadota</taxon>
        <taxon>Alphaproteobacteria</taxon>
        <taxon>Sphingomonadales</taxon>
        <taxon>Sphingomonadaceae</taxon>
        <taxon>Novosphingobium</taxon>
    </lineage>
</organism>
<sequence>MDQTIFIIDDIVAAPGRARDLLELYRTRYAPAALARGMVLDREIVAPPMWLDELSNRLLITWTVTGPGGWWGQAVQSRYDPAVEAFWAEAAPLIASRARYFGSAEADVEALSHV</sequence>
<dbReference type="EMBL" id="BMZD01000008">
    <property type="protein sequence ID" value="GHA04842.1"/>
    <property type="molecule type" value="Genomic_DNA"/>
</dbReference>
<dbReference type="Proteomes" id="UP000634139">
    <property type="component" value="Unassembled WGS sequence"/>
</dbReference>
<evidence type="ECO:0000313" key="1">
    <source>
        <dbReference type="EMBL" id="GHA04842.1"/>
    </source>
</evidence>
<reference evidence="1" key="1">
    <citation type="journal article" date="2014" name="Int. J. Syst. Evol. Microbiol.">
        <title>Complete genome sequence of Corynebacterium casei LMG S-19264T (=DSM 44701T), isolated from a smear-ripened cheese.</title>
        <authorList>
            <consortium name="US DOE Joint Genome Institute (JGI-PGF)"/>
            <person name="Walter F."/>
            <person name="Albersmeier A."/>
            <person name="Kalinowski J."/>
            <person name="Ruckert C."/>
        </authorList>
    </citation>
    <scope>NUCLEOTIDE SEQUENCE</scope>
    <source>
        <strain evidence="1">KCTC 32422</strain>
    </source>
</reference>
<name>A0A918VKE6_9SPHN</name>
<dbReference type="AlphaFoldDB" id="A0A918VKE6"/>
<accession>A0A918VKE6</accession>
<evidence type="ECO:0000313" key="2">
    <source>
        <dbReference type="Proteomes" id="UP000634139"/>
    </source>
</evidence>
<keyword evidence="2" id="KW-1185">Reference proteome</keyword>
<proteinExistence type="predicted"/>
<protein>
    <submittedName>
        <fullName evidence="1">Uncharacterized protein</fullName>
    </submittedName>
</protein>
<comment type="caution">
    <text evidence="1">The sequence shown here is derived from an EMBL/GenBank/DDBJ whole genome shotgun (WGS) entry which is preliminary data.</text>
</comment>
<dbReference type="RefSeq" id="WP_189542478.1">
    <property type="nucleotide sequence ID" value="NZ_BMZD01000008.1"/>
</dbReference>